<accession>A0A9W3K4E7</accession>
<name>A0A9W3K4E7_BURCE</name>
<evidence type="ECO:0000313" key="1">
    <source>
        <dbReference type="EMBL" id="AFQ50747.1"/>
    </source>
</evidence>
<dbReference type="AlphaFoldDB" id="A0A9W3K4E7"/>
<dbReference type="KEGG" id="bct:GEM_4357"/>
<proteinExistence type="predicted"/>
<organism evidence="1 2">
    <name type="scientific">Burkholderia cepacia GG4</name>
    <dbReference type="NCBI Taxonomy" id="1009846"/>
    <lineage>
        <taxon>Bacteria</taxon>
        <taxon>Pseudomonadati</taxon>
        <taxon>Pseudomonadota</taxon>
        <taxon>Betaproteobacteria</taxon>
        <taxon>Burkholderiales</taxon>
        <taxon>Burkholderiaceae</taxon>
        <taxon>Burkholderia</taxon>
        <taxon>Burkholderia cepacia complex</taxon>
    </lineage>
</organism>
<reference evidence="1 2" key="1">
    <citation type="journal article" date="2012" name="J. Bacteriol.">
        <title>Complete Genome Sequence of Burkholderia sp. Strain GG4, a Betaproteobacterium That Reduces 3-Oxo-N-Acylhomoserine Lactones and Produces Different N-Acylhomoserine Lactones.</title>
        <authorList>
            <person name="Hong K.W."/>
            <person name="Koh C.L."/>
            <person name="Sam C.K."/>
            <person name="Yin W.F."/>
            <person name="Chan K.G."/>
        </authorList>
    </citation>
    <scope>NUCLEOTIDE SEQUENCE [LARGE SCALE GENOMIC DNA]</scope>
    <source>
        <strain evidence="1 2">GG4</strain>
    </source>
</reference>
<protein>
    <submittedName>
        <fullName evidence="1">Uncharacterized protein</fullName>
    </submittedName>
</protein>
<sequence length="99" mass="10930">MRDRSWLPRFTPPRRIADIHDTHVSENEIVKTFQFVWGKSDGSSPANAGRGKMPAHRAGDIQRDAGCAIRAFTASTSAFIRARIAAFEPTSASDDAMIR</sequence>
<evidence type="ECO:0000313" key="2">
    <source>
        <dbReference type="Proteomes" id="UP000032866"/>
    </source>
</evidence>
<dbReference type="EMBL" id="CP003775">
    <property type="protein sequence ID" value="AFQ50747.1"/>
    <property type="molecule type" value="Genomic_DNA"/>
</dbReference>
<gene>
    <name evidence="1" type="ORF">GEM_4357</name>
</gene>
<dbReference type="Proteomes" id="UP000032866">
    <property type="component" value="Chromosome 2"/>
</dbReference>